<evidence type="ECO:0000256" key="1">
    <source>
        <dbReference type="SAM" id="MobiDB-lite"/>
    </source>
</evidence>
<dbReference type="Proteomes" id="UP001472677">
    <property type="component" value="Unassembled WGS sequence"/>
</dbReference>
<feature type="region of interest" description="Disordered" evidence="1">
    <location>
        <begin position="135"/>
        <end position="190"/>
    </location>
</feature>
<sequence length="243" mass="26549">MAAEDEATKWEGSHDRVKQVRQNGKRHHDDKLQQSPASLKEFPTERRERDKDGVAKATINALEDENETGAGDEGFLGKTGVGDEGFLGNMNSRKGELTRRNSNSNYVKEKGDDVGPFGQILKGSKSKSWAKVVLTSGGSQNGDQRLGSKRVSSLGGEGGSNVGLDDHEAEEVFKESFSKPDPEADKGVGRKENTFASWANSLDKNFNLGRAINWNALGDGVSDGAVLIAWKRRRWLGSWSRIT</sequence>
<accession>A0ABR2FFL9</accession>
<evidence type="ECO:0000313" key="2">
    <source>
        <dbReference type="EMBL" id="KAK8579715.1"/>
    </source>
</evidence>
<dbReference type="EMBL" id="JBBPBM010000006">
    <property type="protein sequence ID" value="KAK8579715.1"/>
    <property type="molecule type" value="Genomic_DNA"/>
</dbReference>
<feature type="compositionally biased region" description="Basic and acidic residues" evidence="1">
    <location>
        <begin position="1"/>
        <end position="18"/>
    </location>
</feature>
<feature type="compositionally biased region" description="Gly residues" evidence="1">
    <location>
        <begin position="71"/>
        <end position="85"/>
    </location>
</feature>
<reference evidence="2 3" key="1">
    <citation type="journal article" date="2024" name="G3 (Bethesda)">
        <title>Genome assembly of Hibiscus sabdariffa L. provides insights into metabolisms of medicinal natural products.</title>
        <authorList>
            <person name="Kim T."/>
        </authorList>
    </citation>
    <scope>NUCLEOTIDE SEQUENCE [LARGE SCALE GENOMIC DNA]</scope>
    <source>
        <strain evidence="2">TK-2024</strain>
        <tissue evidence="2">Old leaves</tissue>
    </source>
</reference>
<feature type="compositionally biased region" description="Basic and acidic residues" evidence="1">
    <location>
        <begin position="164"/>
        <end position="190"/>
    </location>
</feature>
<keyword evidence="3" id="KW-1185">Reference proteome</keyword>
<proteinExistence type="predicted"/>
<comment type="caution">
    <text evidence="2">The sequence shown here is derived from an EMBL/GenBank/DDBJ whole genome shotgun (WGS) entry which is preliminary data.</text>
</comment>
<feature type="compositionally biased region" description="Basic and acidic residues" evidence="1">
    <location>
        <begin position="42"/>
        <end position="54"/>
    </location>
</feature>
<organism evidence="2 3">
    <name type="scientific">Hibiscus sabdariffa</name>
    <name type="common">roselle</name>
    <dbReference type="NCBI Taxonomy" id="183260"/>
    <lineage>
        <taxon>Eukaryota</taxon>
        <taxon>Viridiplantae</taxon>
        <taxon>Streptophyta</taxon>
        <taxon>Embryophyta</taxon>
        <taxon>Tracheophyta</taxon>
        <taxon>Spermatophyta</taxon>
        <taxon>Magnoliopsida</taxon>
        <taxon>eudicotyledons</taxon>
        <taxon>Gunneridae</taxon>
        <taxon>Pentapetalae</taxon>
        <taxon>rosids</taxon>
        <taxon>malvids</taxon>
        <taxon>Malvales</taxon>
        <taxon>Malvaceae</taxon>
        <taxon>Malvoideae</taxon>
        <taxon>Hibiscus</taxon>
    </lineage>
</organism>
<name>A0ABR2FFL9_9ROSI</name>
<protein>
    <submittedName>
        <fullName evidence="2">Uncharacterized protein</fullName>
    </submittedName>
</protein>
<gene>
    <name evidence="2" type="ORF">V6N12_070025</name>
</gene>
<evidence type="ECO:0000313" key="3">
    <source>
        <dbReference type="Proteomes" id="UP001472677"/>
    </source>
</evidence>
<feature type="region of interest" description="Disordered" evidence="1">
    <location>
        <begin position="1"/>
        <end position="120"/>
    </location>
</feature>